<evidence type="ECO:0000313" key="1">
    <source>
        <dbReference type="EMBL" id="CAG7824498.1"/>
    </source>
</evidence>
<comment type="caution">
    <text evidence="1">The sequence shown here is derived from an EMBL/GenBank/DDBJ whole genome shotgun (WGS) entry which is preliminary data.</text>
</comment>
<dbReference type="AlphaFoldDB" id="A0A8J2L136"/>
<accession>A0A8J2L136</accession>
<dbReference type="EMBL" id="CAJVCH010533093">
    <property type="protein sequence ID" value="CAG7824498.1"/>
    <property type="molecule type" value="Genomic_DNA"/>
</dbReference>
<name>A0A8J2L136_9HEXA</name>
<reference evidence="1" key="1">
    <citation type="submission" date="2021-06" db="EMBL/GenBank/DDBJ databases">
        <authorList>
            <person name="Hodson N. C."/>
            <person name="Mongue J. A."/>
            <person name="Jaron S. K."/>
        </authorList>
    </citation>
    <scope>NUCLEOTIDE SEQUENCE</scope>
</reference>
<dbReference type="Proteomes" id="UP000708208">
    <property type="component" value="Unassembled WGS sequence"/>
</dbReference>
<evidence type="ECO:0000313" key="2">
    <source>
        <dbReference type="Proteomes" id="UP000708208"/>
    </source>
</evidence>
<organism evidence="1 2">
    <name type="scientific">Allacma fusca</name>
    <dbReference type="NCBI Taxonomy" id="39272"/>
    <lineage>
        <taxon>Eukaryota</taxon>
        <taxon>Metazoa</taxon>
        <taxon>Ecdysozoa</taxon>
        <taxon>Arthropoda</taxon>
        <taxon>Hexapoda</taxon>
        <taxon>Collembola</taxon>
        <taxon>Symphypleona</taxon>
        <taxon>Sminthuridae</taxon>
        <taxon>Allacma</taxon>
    </lineage>
</organism>
<protein>
    <submittedName>
        <fullName evidence="1">Uncharacterized protein</fullName>
    </submittedName>
</protein>
<keyword evidence="2" id="KW-1185">Reference proteome</keyword>
<gene>
    <name evidence="1" type="ORF">AFUS01_LOCUS34650</name>
</gene>
<feature type="non-terminal residue" evidence="1">
    <location>
        <position position="1"/>
    </location>
</feature>
<sequence length="38" mass="4335">KIPVVRGEIIPRVDVSASRPKHNLYAIQGWNNDQTKFS</sequence>
<proteinExistence type="predicted"/>